<comment type="similarity">
    <text evidence="2">Belongs to the SAM hydrolase / SAM-dependent halogenase family.</text>
</comment>
<evidence type="ECO:0000256" key="2">
    <source>
        <dbReference type="ARBA" id="ARBA00024035"/>
    </source>
</evidence>
<feature type="domain" description="S-adenosyl-l-methionine hydroxide adenosyltransferase C-terminal" evidence="4">
    <location>
        <begin position="173"/>
        <end position="253"/>
    </location>
</feature>
<protein>
    <recommendedName>
        <fullName evidence="7">S-adenosyl-l-methionine hydroxide adenosyltransferase</fullName>
    </recommendedName>
</protein>
<dbReference type="RefSeq" id="WP_109764546.1">
    <property type="nucleotide sequence ID" value="NZ_QGGU01000011.1"/>
</dbReference>
<dbReference type="AlphaFoldDB" id="A0A316FGC5"/>
<dbReference type="InterPro" id="IPR023228">
    <property type="entry name" value="SAM_OH_AdoTrfase_N_sf"/>
</dbReference>
<dbReference type="Proteomes" id="UP000245790">
    <property type="component" value="Unassembled WGS sequence"/>
</dbReference>
<dbReference type="SUPFAM" id="SSF101852">
    <property type="entry name" value="Bacterial fluorinating enzyme, C-terminal domain"/>
    <property type="match status" value="1"/>
</dbReference>
<dbReference type="PIRSF" id="PIRSF006779">
    <property type="entry name" value="UCP006779"/>
    <property type="match status" value="1"/>
</dbReference>
<evidence type="ECO:0000313" key="6">
    <source>
        <dbReference type="Proteomes" id="UP000245790"/>
    </source>
</evidence>
<keyword evidence="1" id="KW-0949">S-adenosyl-L-methionine</keyword>
<keyword evidence="6" id="KW-1185">Reference proteome</keyword>
<evidence type="ECO:0000259" key="3">
    <source>
        <dbReference type="Pfam" id="PF01887"/>
    </source>
</evidence>
<dbReference type="EMBL" id="QGGU01000011">
    <property type="protein sequence ID" value="PWK47293.1"/>
    <property type="molecule type" value="Genomic_DNA"/>
</dbReference>
<dbReference type="InterPro" id="IPR002747">
    <property type="entry name" value="SAM_OH_AdoTrfase"/>
</dbReference>
<accession>A0A316FGC5</accession>
<proteinExistence type="inferred from homology"/>
<evidence type="ECO:0000313" key="5">
    <source>
        <dbReference type="EMBL" id="PWK47293.1"/>
    </source>
</evidence>
<dbReference type="InterPro" id="IPR046470">
    <property type="entry name" value="SAM_HAT_C"/>
</dbReference>
<dbReference type="OrthoDB" id="9792195at2"/>
<evidence type="ECO:0008006" key="7">
    <source>
        <dbReference type="Google" id="ProtNLM"/>
    </source>
</evidence>
<dbReference type="Pfam" id="PF01887">
    <property type="entry name" value="SAM_HAT_N"/>
    <property type="match status" value="1"/>
</dbReference>
<dbReference type="Pfam" id="PF20257">
    <property type="entry name" value="SAM_HAT_C"/>
    <property type="match status" value="1"/>
</dbReference>
<sequence>MTNIITLLSDFGSQDGYTAAMLGYLHTHAPTHKLQEVSHNIEPQNIWQAAMALKRYSRHFPANTIHLVVVDPGVGSERQAIALKCDDHWLVGPNNGVLSLASQQYRSVTAYALKNNTPWWQKHHSFDGLALFAPASARLATHPEQLLEFAGAIENYHQLTFPTPELIGDHLVGQIITFDRFGNAITNIEKADIPHQSDLIAQCQQQQFPLRPFYCDASADGRLSLINADNLLELALYQSSLQQNMSLEVGDSVSVRIK</sequence>
<feature type="domain" description="S-adenosyl-l-methionine hydroxide adenosyltransferase N-terminal" evidence="3">
    <location>
        <begin position="5"/>
        <end position="142"/>
    </location>
</feature>
<dbReference type="PANTHER" id="PTHR35092:SF1">
    <property type="entry name" value="CHLORINASE MJ1651"/>
    <property type="match status" value="1"/>
</dbReference>
<comment type="caution">
    <text evidence="5">The sequence shown here is derived from an EMBL/GenBank/DDBJ whole genome shotgun (WGS) entry which is preliminary data.</text>
</comment>
<evidence type="ECO:0000259" key="4">
    <source>
        <dbReference type="Pfam" id="PF20257"/>
    </source>
</evidence>
<dbReference type="PANTHER" id="PTHR35092">
    <property type="entry name" value="CHLORINASE MJ1651"/>
    <property type="match status" value="1"/>
</dbReference>
<dbReference type="Gene3D" id="3.40.50.10790">
    <property type="entry name" value="S-adenosyl-l-methionine hydroxide adenosyltransferase, N-terminal"/>
    <property type="match status" value="1"/>
</dbReference>
<organism evidence="5 6">
    <name type="scientific">Pleionea mediterranea</name>
    <dbReference type="NCBI Taxonomy" id="523701"/>
    <lineage>
        <taxon>Bacteria</taxon>
        <taxon>Pseudomonadati</taxon>
        <taxon>Pseudomonadota</taxon>
        <taxon>Gammaproteobacteria</taxon>
        <taxon>Oceanospirillales</taxon>
        <taxon>Pleioneaceae</taxon>
        <taxon>Pleionea</taxon>
    </lineage>
</organism>
<dbReference type="InterPro" id="IPR023227">
    <property type="entry name" value="SAM_OH_AdoTrfase_C_sf"/>
</dbReference>
<evidence type="ECO:0000256" key="1">
    <source>
        <dbReference type="ARBA" id="ARBA00022691"/>
    </source>
</evidence>
<dbReference type="Gene3D" id="2.40.30.90">
    <property type="entry name" value="Bacterial fluorinating enzyme like"/>
    <property type="match status" value="1"/>
</dbReference>
<gene>
    <name evidence="5" type="ORF">C8D97_11138</name>
</gene>
<dbReference type="SUPFAM" id="SSF102522">
    <property type="entry name" value="Bacterial fluorinating enzyme, N-terminal domain"/>
    <property type="match status" value="1"/>
</dbReference>
<name>A0A316FGC5_9GAMM</name>
<dbReference type="InterPro" id="IPR046469">
    <property type="entry name" value="SAM_HAT_N"/>
</dbReference>
<reference evidence="5 6" key="1">
    <citation type="submission" date="2018-05" db="EMBL/GenBank/DDBJ databases">
        <title>Genomic Encyclopedia of Type Strains, Phase IV (KMG-IV): sequencing the most valuable type-strain genomes for metagenomic binning, comparative biology and taxonomic classification.</title>
        <authorList>
            <person name="Goeker M."/>
        </authorList>
    </citation>
    <scope>NUCLEOTIDE SEQUENCE [LARGE SCALE GENOMIC DNA]</scope>
    <source>
        <strain evidence="5 6">DSM 25350</strain>
    </source>
</reference>